<evidence type="ECO:0000259" key="1">
    <source>
        <dbReference type="PROSITE" id="PS51186"/>
    </source>
</evidence>
<dbReference type="Pfam" id="PF00583">
    <property type="entry name" value="Acetyltransf_1"/>
    <property type="match status" value="1"/>
</dbReference>
<evidence type="ECO:0000313" key="3">
    <source>
        <dbReference type="Proteomes" id="UP000595197"/>
    </source>
</evidence>
<organism evidence="2 3">
    <name type="scientific">Skermanella cutis</name>
    <dbReference type="NCBI Taxonomy" id="2775420"/>
    <lineage>
        <taxon>Bacteria</taxon>
        <taxon>Pseudomonadati</taxon>
        <taxon>Pseudomonadota</taxon>
        <taxon>Alphaproteobacteria</taxon>
        <taxon>Rhodospirillales</taxon>
        <taxon>Azospirillaceae</taxon>
        <taxon>Skermanella</taxon>
    </lineage>
</organism>
<protein>
    <submittedName>
        <fullName evidence="2">GNAT family N-acetyltransferase</fullName>
    </submittedName>
</protein>
<dbReference type="PROSITE" id="PS51186">
    <property type="entry name" value="GNAT"/>
    <property type="match status" value="1"/>
</dbReference>
<reference evidence="2" key="1">
    <citation type="submission" date="2021-02" db="EMBL/GenBank/DDBJ databases">
        <title>Skermanella TT6 skin isolate.</title>
        <authorList>
            <person name="Lee K."/>
            <person name="Ganzorig M."/>
        </authorList>
    </citation>
    <scope>NUCLEOTIDE SEQUENCE</scope>
    <source>
        <strain evidence="2">TT6</strain>
    </source>
</reference>
<dbReference type="EMBL" id="CP067420">
    <property type="protein sequence ID" value="QQP92012.1"/>
    <property type="molecule type" value="Genomic_DNA"/>
</dbReference>
<dbReference type="Proteomes" id="UP000595197">
    <property type="component" value="Chromosome"/>
</dbReference>
<dbReference type="Gene3D" id="3.40.630.30">
    <property type="match status" value="1"/>
</dbReference>
<keyword evidence="3" id="KW-1185">Reference proteome</keyword>
<accession>A0ABX7BHQ0</accession>
<dbReference type="SUPFAM" id="SSF55729">
    <property type="entry name" value="Acyl-CoA N-acyltransferases (Nat)"/>
    <property type="match status" value="1"/>
</dbReference>
<feature type="domain" description="N-acetyltransferase" evidence="1">
    <location>
        <begin position="44"/>
        <end position="194"/>
    </location>
</feature>
<gene>
    <name evidence="2" type="ORF">IGS68_12750</name>
</gene>
<sequence>MPTPPDLRVVPGLPPGKLRVVITFLEMTSPPNAPKLRPPVEKLALLRAERPTVSFYRYLYNTVGEPWLWVDRRKLDDDALSAVIHDPKVEITVLYVGGVPAGFAELDRRGRDGIVDLRYFGMIPEFVGMRLGPFLLGCAIDAAWTGGARKLTVNTCTLDHPKALRLYQRAGFVPVRQEVRIADDPRVTGLIRLDAAPQHPIVTA</sequence>
<name>A0ABX7BHQ0_9PROT</name>
<dbReference type="RefSeq" id="WP_201080520.1">
    <property type="nucleotide sequence ID" value="NZ_CP067420.1"/>
</dbReference>
<proteinExistence type="predicted"/>
<dbReference type="InterPro" id="IPR016181">
    <property type="entry name" value="Acyl_CoA_acyltransferase"/>
</dbReference>
<dbReference type="InterPro" id="IPR000182">
    <property type="entry name" value="GNAT_dom"/>
</dbReference>
<evidence type="ECO:0000313" key="2">
    <source>
        <dbReference type="EMBL" id="QQP92012.1"/>
    </source>
</evidence>